<dbReference type="EMBL" id="CP021081">
    <property type="protein sequence ID" value="ASN81051.1"/>
    <property type="molecule type" value="Genomic_DNA"/>
</dbReference>
<proteinExistence type="predicted"/>
<feature type="region of interest" description="Disordered" evidence="1">
    <location>
        <begin position="659"/>
        <end position="683"/>
    </location>
</feature>
<feature type="compositionally biased region" description="Low complexity" evidence="1">
    <location>
        <begin position="389"/>
        <end position="415"/>
    </location>
</feature>
<dbReference type="Proteomes" id="UP000259030">
    <property type="component" value="Chromosome"/>
</dbReference>
<reference evidence="5 6" key="1">
    <citation type="submission" date="2017-05" db="EMBL/GenBank/DDBJ databases">
        <title>The complete genome sequence of Deinococcus ficus isolated from the rhizosphere of the Ficus religiosa L. in Taiwan.</title>
        <authorList>
            <person name="Wu K.-M."/>
            <person name="Liao T.-L."/>
            <person name="Liu Y.-M."/>
            <person name="Young C.-C."/>
            <person name="Tsai S.-F."/>
        </authorList>
    </citation>
    <scope>NUCLEOTIDE SEQUENCE [LARGE SCALE GENOMIC DNA]</scope>
    <source>
        <strain evidence="5 6">CC-FR2-10</strain>
    </source>
</reference>
<dbReference type="InterPro" id="IPR036465">
    <property type="entry name" value="vWFA_dom_sf"/>
</dbReference>
<protein>
    <submittedName>
        <fullName evidence="5">VWA domain-containing protein</fullName>
    </submittedName>
</protein>
<keyword evidence="2" id="KW-0812">Transmembrane</keyword>
<keyword evidence="2" id="KW-1133">Transmembrane helix</keyword>
<name>A0A221SWQ9_9DEIO</name>
<evidence type="ECO:0000256" key="3">
    <source>
        <dbReference type="SAM" id="SignalP"/>
    </source>
</evidence>
<dbReference type="CDD" id="cd00198">
    <property type="entry name" value="vWFA"/>
    <property type="match status" value="1"/>
</dbReference>
<sequence length="683" mass="71723">MRPTAALLLPLLLTPALTAHGQASTPTPTAAPCQFPPGPLPERTRAVFLLDTSGSMRGIGDGKANIFQAVKTTIDDYVHAQQPDRAVLVTFDNGVRSQKTFDAPATNPEWTAHLRTLSADGRNTHLYRSLHAALRPLNAADGYITTVFVLTDGIDNETPRTHTAQGALAAFTGRGPLDRLHYVALGTDIPVNARRALEGTTFADGLTLPVGRIPDLSGAGLEGGVRTVTDPTRIPVTFPDGTRLSVDAAHPGVQLAQPTVRGAQAALTLRGVPYGTPALLCAENLPALPGGVGDRSRRILVRLNVGEAPRLTWLNPAADLTLNRGEHVILRYRAAPGVALDDLRVTGLPAGVHATLERLPGSREFSVRLQNTGLRQGQTATGTLSFARAPGRPLPTLTGGTPTGTVLTPGVTPAGRDAGPTRLTVPPTSNRALDAPTLPAWLPWLLGALALIGAAVAARPFLLRWWQARQAARTAPRPTPAPPPTIEGLEYTETRALSLVTAQGESMTLHAPLDGPFDIGHLARVPHLSGLRVQQVQGGLHLQRIPTDLDVSQGARLLHAGDIVRPGTLLGLAVARRARAPHASLGDLAGLGLPLTIQADGVTVHLKGPYGQHALTLPGGVTDLGETLRSPALHGLRLGTSGPRILIVEIRPPLALYRPGDDAPLTPGTHLPATPTDLHLTSP</sequence>
<dbReference type="SUPFAM" id="SSF53300">
    <property type="entry name" value="vWA-like"/>
    <property type="match status" value="1"/>
</dbReference>
<dbReference type="Gene3D" id="3.40.50.410">
    <property type="entry name" value="von Willebrand factor, type A domain"/>
    <property type="match status" value="1"/>
</dbReference>
<feature type="transmembrane region" description="Helical" evidence="2">
    <location>
        <begin position="441"/>
        <end position="463"/>
    </location>
</feature>
<dbReference type="Pfam" id="PF13519">
    <property type="entry name" value="VWA_2"/>
    <property type="match status" value="1"/>
</dbReference>
<feature type="region of interest" description="Disordered" evidence="1">
    <location>
        <begin position="389"/>
        <end position="430"/>
    </location>
</feature>
<dbReference type="STRING" id="317577.GCA_000419625_02197"/>
<keyword evidence="3" id="KW-0732">Signal</keyword>
<keyword evidence="2" id="KW-0472">Membrane</keyword>
<accession>A0A221SWQ9</accession>
<evidence type="ECO:0000256" key="2">
    <source>
        <dbReference type="SAM" id="Phobius"/>
    </source>
</evidence>
<organism evidence="5 6">
    <name type="scientific">Deinococcus ficus</name>
    <dbReference type="NCBI Taxonomy" id="317577"/>
    <lineage>
        <taxon>Bacteria</taxon>
        <taxon>Thermotogati</taxon>
        <taxon>Deinococcota</taxon>
        <taxon>Deinococci</taxon>
        <taxon>Deinococcales</taxon>
        <taxon>Deinococcaceae</taxon>
        <taxon>Deinococcus</taxon>
    </lineage>
</organism>
<dbReference type="InterPro" id="IPR002035">
    <property type="entry name" value="VWF_A"/>
</dbReference>
<evidence type="ECO:0000259" key="4">
    <source>
        <dbReference type="PROSITE" id="PS50234"/>
    </source>
</evidence>
<dbReference type="KEGG" id="dfc:DFI_08595"/>
<feature type="domain" description="VWFA" evidence="4">
    <location>
        <begin position="45"/>
        <end position="228"/>
    </location>
</feature>
<dbReference type="PROSITE" id="PS50234">
    <property type="entry name" value="VWFA"/>
    <property type="match status" value="1"/>
</dbReference>
<evidence type="ECO:0000313" key="5">
    <source>
        <dbReference type="EMBL" id="ASN81051.1"/>
    </source>
</evidence>
<gene>
    <name evidence="5" type="ORF">DFI_08595</name>
</gene>
<feature type="signal peptide" evidence="3">
    <location>
        <begin position="1"/>
        <end position="21"/>
    </location>
</feature>
<evidence type="ECO:0000256" key="1">
    <source>
        <dbReference type="SAM" id="MobiDB-lite"/>
    </source>
</evidence>
<dbReference type="AlphaFoldDB" id="A0A221SWQ9"/>
<dbReference type="RefSeq" id="WP_027461794.1">
    <property type="nucleotide sequence ID" value="NZ_CP021081.1"/>
</dbReference>
<feature type="chain" id="PRO_5011241653" evidence="3">
    <location>
        <begin position="22"/>
        <end position="683"/>
    </location>
</feature>
<evidence type="ECO:0000313" key="6">
    <source>
        <dbReference type="Proteomes" id="UP000259030"/>
    </source>
</evidence>
<keyword evidence="6" id="KW-1185">Reference proteome</keyword>